<accession>A0AA41C0K2</accession>
<name>A0AA41C0K2_PEDPE</name>
<dbReference type="AlphaFoldDB" id="A0AA41C0K2"/>
<dbReference type="Proteomes" id="UP000743107">
    <property type="component" value="Unassembled WGS sequence"/>
</dbReference>
<dbReference type="EMBL" id="JADOFV010000004">
    <property type="protein sequence ID" value="MBF7127599.1"/>
    <property type="molecule type" value="Genomic_DNA"/>
</dbReference>
<evidence type="ECO:0000313" key="2">
    <source>
        <dbReference type="Proteomes" id="UP000743107"/>
    </source>
</evidence>
<reference evidence="1" key="1">
    <citation type="submission" date="2020-11" db="EMBL/GenBank/DDBJ databases">
        <title>Antibiotic susceptibility profiles of Pediococcus pentosaceus from various origins and their implications for the safety assessment of strains with food-technology applications.</title>
        <authorList>
            <person name="Shani N."/>
            <person name="Oberhaensli S."/>
            <person name="Arias E."/>
        </authorList>
    </citation>
    <scope>NUCLEOTIDE SEQUENCE</scope>
    <source>
        <strain evidence="1">FAM 19164</strain>
    </source>
</reference>
<proteinExistence type="predicted"/>
<evidence type="ECO:0000313" key="1">
    <source>
        <dbReference type="EMBL" id="MBF7127599.1"/>
    </source>
</evidence>
<organism evidence="1 2">
    <name type="scientific">Pediococcus pentosaceus</name>
    <dbReference type="NCBI Taxonomy" id="1255"/>
    <lineage>
        <taxon>Bacteria</taxon>
        <taxon>Bacillati</taxon>
        <taxon>Bacillota</taxon>
        <taxon>Bacilli</taxon>
        <taxon>Lactobacillales</taxon>
        <taxon>Lactobacillaceae</taxon>
        <taxon>Pediococcus</taxon>
    </lineage>
</organism>
<gene>
    <name evidence="1" type="ORF">ITQ97_07260</name>
</gene>
<dbReference type="RefSeq" id="WP_195751989.1">
    <property type="nucleotide sequence ID" value="NZ_JADOFV010000004.1"/>
</dbReference>
<comment type="caution">
    <text evidence="1">The sequence shown here is derived from an EMBL/GenBank/DDBJ whole genome shotgun (WGS) entry which is preliminary data.</text>
</comment>
<sequence>MKLVRIDEDIALDIDDVQFAVWRTAREDVLIGFKSNSNSVTTVDKKVLDAISGSEEQSVEYEDAENYRRDNNYNIIIGNDNGWERVFGTRSKVLSLLNQLKNNETLTIKRTK</sequence>
<protein>
    <submittedName>
        <fullName evidence="1">Uncharacterized protein</fullName>
    </submittedName>
</protein>